<comment type="function">
    <text evidence="7">Hydrolyzes fatty acids from S-acylated cysteine residues in proteins with a strong preference for palmitoylated G-alpha proteins over other acyl substrates. Mediates the deacylation of G-alpha proteins such as GPA1 in vivo, but has weak or no activity toward palmitoylated Ras proteins. Has weak lysophospholipase activity in vitro; however such activity may not exist in vivo.</text>
</comment>
<feature type="domain" description="Phospholipase/carboxylesterase/thioesterase" evidence="10">
    <location>
        <begin position="6"/>
        <end position="222"/>
    </location>
</feature>
<dbReference type="Proteomes" id="UP000005220">
    <property type="component" value="Chromosome 2"/>
</dbReference>
<evidence type="ECO:0000256" key="1">
    <source>
        <dbReference type="ARBA" id="ARBA00006499"/>
    </source>
</evidence>
<dbReference type="GO" id="GO:0052689">
    <property type="term" value="F:carboxylic ester hydrolase activity"/>
    <property type="evidence" value="ECO:0007669"/>
    <property type="project" value="UniProtKB-KW"/>
</dbReference>
<dbReference type="InterPro" id="IPR029058">
    <property type="entry name" value="AB_hydrolase_fold"/>
</dbReference>
<dbReference type="SUPFAM" id="SSF53474">
    <property type="entry name" value="alpha/beta-Hydrolases"/>
    <property type="match status" value="1"/>
</dbReference>
<dbReference type="GO" id="GO:0005737">
    <property type="term" value="C:cytoplasm"/>
    <property type="evidence" value="ECO:0007669"/>
    <property type="project" value="TreeGrafter"/>
</dbReference>
<dbReference type="AlphaFoldDB" id="H2AQF1"/>
<dbReference type="KEGG" id="kaf:KAFR_0B03050"/>
<evidence type="ECO:0000256" key="6">
    <source>
        <dbReference type="ARBA" id="ARBA00022832"/>
    </source>
</evidence>
<evidence type="ECO:0000256" key="3">
    <source>
        <dbReference type="ARBA" id="ARBA00014923"/>
    </source>
</evidence>
<dbReference type="PANTHER" id="PTHR10655">
    <property type="entry name" value="LYSOPHOSPHOLIPASE-RELATED"/>
    <property type="match status" value="1"/>
</dbReference>
<accession>H2AQF1</accession>
<organism evidence="11 12">
    <name type="scientific">Kazachstania africana (strain ATCC 22294 / BCRC 22015 / CBS 2517 / CECT 1963 / NBRC 1671 / NRRL Y-8276)</name>
    <name type="common">Yeast</name>
    <name type="synonym">Kluyveromyces africanus</name>
    <dbReference type="NCBI Taxonomy" id="1071382"/>
    <lineage>
        <taxon>Eukaryota</taxon>
        <taxon>Fungi</taxon>
        <taxon>Dikarya</taxon>
        <taxon>Ascomycota</taxon>
        <taxon>Saccharomycotina</taxon>
        <taxon>Saccharomycetes</taxon>
        <taxon>Saccharomycetales</taxon>
        <taxon>Saccharomycetaceae</taxon>
        <taxon>Kazachstania</taxon>
    </lineage>
</organism>
<keyword evidence="6" id="KW-0276">Fatty acid metabolism</keyword>
<dbReference type="FunCoup" id="H2AQF1">
    <property type="interactions" value="497"/>
</dbReference>
<evidence type="ECO:0000256" key="7">
    <source>
        <dbReference type="ARBA" id="ARBA00029392"/>
    </source>
</evidence>
<reference evidence="11 12" key="1">
    <citation type="journal article" date="2011" name="Proc. Natl. Acad. Sci. U.S.A.">
        <title>Evolutionary erosion of yeast sex chromosomes by mating-type switching accidents.</title>
        <authorList>
            <person name="Gordon J.L."/>
            <person name="Armisen D."/>
            <person name="Proux-Wera E."/>
            <person name="Oheigeartaigh S.S."/>
            <person name="Byrne K.P."/>
            <person name="Wolfe K.H."/>
        </authorList>
    </citation>
    <scope>NUCLEOTIDE SEQUENCE [LARGE SCALE GENOMIC DNA]</scope>
    <source>
        <strain evidence="12">ATCC 22294 / BCRC 22015 / CBS 2517 / CECT 1963 / NBRC 1671 / NRRL Y-8276</strain>
    </source>
</reference>
<evidence type="ECO:0000256" key="9">
    <source>
        <dbReference type="ARBA" id="ARBA00047337"/>
    </source>
</evidence>
<name>H2AQF1_KAZAF</name>
<dbReference type="PANTHER" id="PTHR10655:SF17">
    <property type="entry name" value="LYSOPHOSPHOLIPASE-LIKE PROTEIN 1"/>
    <property type="match status" value="1"/>
</dbReference>
<dbReference type="EMBL" id="HE650822">
    <property type="protein sequence ID" value="CCF56601.1"/>
    <property type="molecule type" value="Genomic_DNA"/>
</dbReference>
<evidence type="ECO:0000313" key="11">
    <source>
        <dbReference type="EMBL" id="CCF56601.1"/>
    </source>
</evidence>
<protein>
    <recommendedName>
        <fullName evidence="3">Acyl-protein thioesterase 1</fullName>
        <ecNumber evidence="2">3.1.2.22</ecNumber>
    </recommendedName>
    <alternativeName>
        <fullName evidence="8">Palmitoyl-protein hydrolase</fullName>
    </alternativeName>
</protein>
<dbReference type="GO" id="GO:0006631">
    <property type="term" value="P:fatty acid metabolic process"/>
    <property type="evidence" value="ECO:0007669"/>
    <property type="project" value="UniProtKB-KW"/>
</dbReference>
<dbReference type="InParanoid" id="H2AQF1"/>
<evidence type="ECO:0000259" key="10">
    <source>
        <dbReference type="Pfam" id="PF02230"/>
    </source>
</evidence>
<evidence type="ECO:0000256" key="5">
    <source>
        <dbReference type="ARBA" id="ARBA00022801"/>
    </source>
</evidence>
<dbReference type="InterPro" id="IPR003140">
    <property type="entry name" value="PLipase/COase/thioEstase"/>
</dbReference>
<dbReference type="OrthoDB" id="2418081at2759"/>
<evidence type="ECO:0000256" key="8">
    <source>
        <dbReference type="ARBA" id="ARBA00031195"/>
    </source>
</evidence>
<sequence length="228" mass="25307">MSTAIKIASKIQPATHALIVFHGLGDSGQGWSFLASQLQNDKAFEKTDFIFPNAPTVPVTANGGMVMPSWFDILDWDPEMRKVDAKGYFRSIDVVANCVKEQIEKGIMPENIIVGGFSQGASLSLGSSLTLPWKIGGFVSLSGFISKDESIWQKRKNDLNVNTPIFHGHGTWDPVVAVKKGKEAQEFFTKDCGFKDFEFHTYEGMEHSVSPEEMIDLISFIKRAWGLQ</sequence>
<keyword evidence="6" id="KW-0443">Lipid metabolism</keyword>
<dbReference type="RefSeq" id="XP_003955736.1">
    <property type="nucleotide sequence ID" value="XM_003955687.1"/>
</dbReference>
<keyword evidence="4" id="KW-0719">Serine esterase</keyword>
<comment type="similarity">
    <text evidence="1">Belongs to the AB hydrolase superfamily. AB hydrolase 2 family.</text>
</comment>
<dbReference type="STRING" id="1071382.H2AQF1"/>
<dbReference type="Pfam" id="PF02230">
    <property type="entry name" value="Abhydrolase_2"/>
    <property type="match status" value="1"/>
</dbReference>
<evidence type="ECO:0000256" key="4">
    <source>
        <dbReference type="ARBA" id="ARBA00022487"/>
    </source>
</evidence>
<dbReference type="GO" id="GO:0008474">
    <property type="term" value="F:palmitoyl-(protein) hydrolase activity"/>
    <property type="evidence" value="ECO:0007669"/>
    <property type="project" value="UniProtKB-EC"/>
</dbReference>
<dbReference type="GeneID" id="13882982"/>
<dbReference type="InterPro" id="IPR050565">
    <property type="entry name" value="LYPA1-2/EST-like"/>
</dbReference>
<dbReference type="EC" id="3.1.2.22" evidence="2"/>
<evidence type="ECO:0000256" key="2">
    <source>
        <dbReference type="ARBA" id="ARBA00012423"/>
    </source>
</evidence>
<dbReference type="eggNOG" id="KOG2112">
    <property type="taxonomic scope" value="Eukaryota"/>
</dbReference>
<dbReference type="Gene3D" id="3.40.50.1820">
    <property type="entry name" value="alpha/beta hydrolase"/>
    <property type="match status" value="1"/>
</dbReference>
<comment type="catalytic activity">
    <reaction evidence="9">
        <text>S-hexadecanoyl-L-cysteinyl-[protein] + H2O = L-cysteinyl-[protein] + hexadecanoate + H(+)</text>
        <dbReference type="Rhea" id="RHEA:19233"/>
        <dbReference type="Rhea" id="RHEA-COMP:10131"/>
        <dbReference type="Rhea" id="RHEA-COMP:11032"/>
        <dbReference type="ChEBI" id="CHEBI:7896"/>
        <dbReference type="ChEBI" id="CHEBI:15377"/>
        <dbReference type="ChEBI" id="CHEBI:15378"/>
        <dbReference type="ChEBI" id="CHEBI:29950"/>
        <dbReference type="ChEBI" id="CHEBI:74151"/>
        <dbReference type="EC" id="3.1.2.22"/>
    </reaction>
</comment>
<keyword evidence="12" id="KW-1185">Reference proteome</keyword>
<proteinExistence type="inferred from homology"/>
<dbReference type="HOGENOM" id="CLU_049413_3_3_1"/>
<evidence type="ECO:0000313" key="12">
    <source>
        <dbReference type="Proteomes" id="UP000005220"/>
    </source>
</evidence>
<gene>
    <name evidence="11" type="primary">KAFR0B03050</name>
    <name evidence="11" type="ORF">KAFR_0B03050</name>
</gene>
<keyword evidence="5" id="KW-0378">Hydrolase</keyword>